<keyword evidence="6" id="KW-0010">Activator</keyword>
<reference evidence="9 10" key="1">
    <citation type="journal article" date="2011" name="J. Bacteriol.">
        <title>Complete genome sequence of Burkholderia gladioli BSR3.</title>
        <authorList>
            <person name="Seo Y.S."/>
            <person name="Lim J."/>
            <person name="Choi B.S."/>
            <person name="Kim H."/>
            <person name="Goo E."/>
            <person name="Lee B."/>
            <person name="Lim J.S."/>
            <person name="Choi I.Y."/>
            <person name="Moon J.S."/>
            <person name="Kim J."/>
            <person name="Hwang I."/>
        </authorList>
    </citation>
    <scope>NUCLEOTIDE SEQUENCE [LARGE SCALE GENOMIC DNA]</scope>
    <source>
        <strain evidence="9 10">BSR3</strain>
    </source>
</reference>
<sequence length="108" mass="11647">MTTIACHRLGHSIQDGQTGAARKVAVGSGAIMNGQGDIVDAITAFNRAYLLLAQRMLRTDREQGKRQLGVTDEVAAWIVAMTPEQIDEHAASTELCCEIRVENIPGRG</sequence>
<name>F2LL31_BURGS</name>
<dbReference type="AlphaFoldDB" id="F2LL31"/>
<dbReference type="GO" id="GO:0045893">
    <property type="term" value="P:positive regulation of DNA-templated transcription"/>
    <property type="evidence" value="ECO:0007669"/>
    <property type="project" value="InterPro"/>
</dbReference>
<evidence type="ECO:0000256" key="3">
    <source>
        <dbReference type="ARBA" id="ARBA00023015"/>
    </source>
</evidence>
<proteinExistence type="predicted"/>
<dbReference type="SUPFAM" id="SSF63592">
    <property type="entry name" value="Flagellar transcriptional activator FlhD"/>
    <property type="match status" value="1"/>
</dbReference>
<evidence type="ECO:0000256" key="7">
    <source>
        <dbReference type="ARBA" id="ARBA00023163"/>
    </source>
</evidence>
<dbReference type="STRING" id="999541.bgla_2g07950"/>
<dbReference type="eggNOG" id="ENOG5030X2H">
    <property type="taxonomic scope" value="Bacteria"/>
</dbReference>
<keyword evidence="4" id="KW-0238">DNA-binding</keyword>
<comment type="function">
    <text evidence="8">Functions in complex with FlhC as a master transcriptional regulator that regulates transcription of several flagellar and non-flagellar operons by binding to their promoter region. Activates expression of class 2 flagellar genes, including fliA, which is a flagellum-specific sigma factor that turns on the class 3 genes. Also regulates genes whose products function in a variety of physiological pathways.</text>
</comment>
<dbReference type="InterPro" id="IPR036194">
    <property type="entry name" value="FlhD_sf"/>
</dbReference>
<dbReference type="InterPro" id="IPR023559">
    <property type="entry name" value="Flagellar_FlhD"/>
</dbReference>
<keyword evidence="1" id="KW-0963">Cytoplasm</keyword>
<dbReference type="Gene3D" id="1.10.4000.10">
    <property type="entry name" value="Flagellar transcriptional activator FlhD"/>
    <property type="match status" value="1"/>
</dbReference>
<evidence type="ECO:0000313" key="9">
    <source>
        <dbReference type="EMBL" id="AEA63259.1"/>
    </source>
</evidence>
<keyword evidence="7" id="KW-0804">Transcription</keyword>
<dbReference type="EMBL" id="CP002600">
    <property type="protein sequence ID" value="AEA63259.1"/>
    <property type="molecule type" value="Genomic_DNA"/>
</dbReference>
<dbReference type="Proteomes" id="UP000008316">
    <property type="component" value="Chromosome 2"/>
</dbReference>
<accession>F2LL31</accession>
<dbReference type="Pfam" id="PF05247">
    <property type="entry name" value="FlhD"/>
    <property type="match status" value="1"/>
</dbReference>
<keyword evidence="3" id="KW-0805">Transcription regulation</keyword>
<evidence type="ECO:0000313" key="10">
    <source>
        <dbReference type="Proteomes" id="UP000008316"/>
    </source>
</evidence>
<evidence type="ECO:0000256" key="8">
    <source>
        <dbReference type="ARBA" id="ARBA00025431"/>
    </source>
</evidence>
<dbReference type="GO" id="GO:0003677">
    <property type="term" value="F:DNA binding"/>
    <property type="evidence" value="ECO:0007669"/>
    <property type="project" value="UniProtKB-KW"/>
</dbReference>
<gene>
    <name evidence="9" type="ordered locus">bgla_2g07950</name>
</gene>
<dbReference type="GO" id="GO:0044780">
    <property type="term" value="P:bacterial-type flagellum assembly"/>
    <property type="evidence" value="ECO:0007669"/>
    <property type="project" value="InterPro"/>
</dbReference>
<dbReference type="RefSeq" id="WP_013689586.1">
    <property type="nucleotide sequence ID" value="NC_015376.1"/>
</dbReference>
<protein>
    <submittedName>
        <fullName evidence="9">Uncharacterized protein</fullName>
    </submittedName>
</protein>
<dbReference type="HOGENOM" id="CLU_174590_0_0_4"/>
<evidence type="ECO:0000256" key="2">
    <source>
        <dbReference type="ARBA" id="ARBA00022795"/>
    </source>
</evidence>
<evidence type="ECO:0000256" key="6">
    <source>
        <dbReference type="ARBA" id="ARBA00023159"/>
    </source>
</evidence>
<dbReference type="KEGG" id="bgd:bgla_2g07950"/>
<keyword evidence="10" id="KW-1185">Reference proteome</keyword>
<evidence type="ECO:0000256" key="5">
    <source>
        <dbReference type="ARBA" id="ARBA00023157"/>
    </source>
</evidence>
<organism evidence="9 10">
    <name type="scientific">Burkholderia gladioli (strain BSR3)</name>
    <dbReference type="NCBI Taxonomy" id="999541"/>
    <lineage>
        <taxon>Bacteria</taxon>
        <taxon>Pseudomonadati</taxon>
        <taxon>Pseudomonadota</taxon>
        <taxon>Betaproteobacteria</taxon>
        <taxon>Burkholderiales</taxon>
        <taxon>Burkholderiaceae</taxon>
        <taxon>Burkholderia</taxon>
    </lineage>
</organism>
<keyword evidence="2" id="KW-1005">Bacterial flagellum biogenesis</keyword>
<keyword evidence="5" id="KW-1015">Disulfide bond</keyword>
<evidence type="ECO:0000256" key="4">
    <source>
        <dbReference type="ARBA" id="ARBA00023125"/>
    </source>
</evidence>
<evidence type="ECO:0000256" key="1">
    <source>
        <dbReference type="ARBA" id="ARBA00022490"/>
    </source>
</evidence>